<comment type="caution">
    <text evidence="8">The sequence shown here is derived from an EMBL/GenBank/DDBJ whole genome shotgun (WGS) entry which is preliminary data.</text>
</comment>
<evidence type="ECO:0000259" key="7">
    <source>
        <dbReference type="PROSITE" id="PS50127"/>
    </source>
</evidence>
<dbReference type="Gene3D" id="3.10.110.10">
    <property type="entry name" value="Ubiquitin Conjugating Enzyme"/>
    <property type="match status" value="1"/>
</dbReference>
<keyword evidence="9" id="KW-1185">Reference proteome</keyword>
<evidence type="ECO:0000256" key="1">
    <source>
        <dbReference type="ARBA" id="ARBA00012486"/>
    </source>
</evidence>
<proteinExistence type="predicted"/>
<evidence type="ECO:0000256" key="6">
    <source>
        <dbReference type="SAM" id="MobiDB-lite"/>
    </source>
</evidence>
<keyword evidence="2" id="KW-0808">Transferase</keyword>
<dbReference type="SUPFAM" id="SSF54495">
    <property type="entry name" value="UBC-like"/>
    <property type="match status" value="1"/>
</dbReference>
<dbReference type="FunFam" id="3.10.110.10:FF:000028">
    <property type="entry name" value="Probable ubiquitin-conjugating enzyme E2 23"/>
    <property type="match status" value="1"/>
</dbReference>
<evidence type="ECO:0000256" key="2">
    <source>
        <dbReference type="ARBA" id="ARBA00022679"/>
    </source>
</evidence>
<feature type="region of interest" description="Disordered" evidence="6">
    <location>
        <begin position="246"/>
        <end position="278"/>
    </location>
</feature>
<dbReference type="InterPro" id="IPR016135">
    <property type="entry name" value="UBQ-conjugating_enzyme/RWD"/>
</dbReference>
<feature type="compositionally biased region" description="Low complexity" evidence="6">
    <location>
        <begin position="246"/>
        <end position="264"/>
    </location>
</feature>
<reference evidence="9" key="1">
    <citation type="submission" date="2019-07" db="EMBL/GenBank/DDBJ databases">
        <title>De Novo Assembly of kiwifruit Actinidia rufa.</title>
        <authorList>
            <person name="Sugita-Konishi S."/>
            <person name="Sato K."/>
            <person name="Mori E."/>
            <person name="Abe Y."/>
            <person name="Kisaki G."/>
            <person name="Hamano K."/>
            <person name="Suezawa K."/>
            <person name="Otani M."/>
            <person name="Fukuda T."/>
            <person name="Manabe T."/>
            <person name="Gomi K."/>
            <person name="Tabuchi M."/>
            <person name="Akimitsu K."/>
            <person name="Kataoka I."/>
        </authorList>
    </citation>
    <scope>NUCLEOTIDE SEQUENCE [LARGE SCALE GENOMIC DNA]</scope>
    <source>
        <strain evidence="9">cv. Fuchu</strain>
    </source>
</reference>
<dbReference type="PANTHER" id="PTHR46116:SF41">
    <property type="entry name" value="UBIQUITIN-CONJUGATING ENZYME E2 25-RELATED"/>
    <property type="match status" value="1"/>
</dbReference>
<dbReference type="EMBL" id="BJWL01000214">
    <property type="protein sequence ID" value="GFS34633.1"/>
    <property type="molecule type" value="Genomic_DNA"/>
</dbReference>
<feature type="region of interest" description="Disordered" evidence="6">
    <location>
        <begin position="400"/>
        <end position="431"/>
    </location>
</feature>
<dbReference type="CDD" id="cd23837">
    <property type="entry name" value="UBCc_UBE2O"/>
    <property type="match status" value="1"/>
</dbReference>
<feature type="region of interest" description="Disordered" evidence="6">
    <location>
        <begin position="201"/>
        <end position="227"/>
    </location>
</feature>
<keyword evidence="3" id="KW-0547">Nucleotide-binding</keyword>
<feature type="compositionally biased region" description="Polar residues" evidence="6">
    <location>
        <begin position="101"/>
        <end position="121"/>
    </location>
</feature>
<evidence type="ECO:0000313" key="9">
    <source>
        <dbReference type="Proteomes" id="UP000585474"/>
    </source>
</evidence>
<feature type="domain" description="UBC core" evidence="7">
    <location>
        <begin position="471"/>
        <end position="640"/>
    </location>
</feature>
<dbReference type="PROSITE" id="PS50127">
    <property type="entry name" value="UBC_2"/>
    <property type="match status" value="1"/>
</dbReference>
<feature type="region of interest" description="Disordered" evidence="6">
    <location>
        <begin position="98"/>
        <end position="121"/>
    </location>
</feature>
<gene>
    <name evidence="8" type="ORF">Acr_00g0035020</name>
</gene>
<keyword evidence="5" id="KW-0067">ATP-binding</keyword>
<evidence type="ECO:0000256" key="4">
    <source>
        <dbReference type="ARBA" id="ARBA00022786"/>
    </source>
</evidence>
<dbReference type="PANTHER" id="PTHR46116">
    <property type="entry name" value="(E3-INDEPENDENT) E2 UBIQUITIN-CONJUGATING ENZYME"/>
    <property type="match status" value="1"/>
</dbReference>
<sequence>MESPPLAVYIPQQSKKRVFPGSSSSYMDPDVVEISPPMSWSSKSKSLKQKEIIQHEVIDIDMVEESGDIMLIDEKVDKGKESLATFYCGHDNSAKTGSVDGFQSSKKSSAPEPNNSSNLEGFSNDFSYCDDEYMDTYHDNLTYDDEYAFLQAHFDSIDIPPGVEAPIPWFPGPSHNIKNSASIYSSNYSCFPNQLDISGTDSSHPFGLPELEQSGPKSPFVSNSSLKTHMDTRCHPQQVLVPSSWSFSESAENNNKSATSTSSTYLNSPSEKGDMKHPAPYKSGCITGFSLNNEKPAVSGSTTSYTSHSQLDTMQLPLGMDLPSKGYYLRSRRKKPVGKGNITYPKFSTMDTTNLPPGVVAHSGWMRSSVFVDNPYFMSDGIHNASDAVNLISEKEPYNPWVHDPANSDKSSTAAGSSAVPSGSLSSTEKHGNEDDILKKFQLFKQFDVVQDHSDHHYSGKGSSLKQPSKTWAKKIQDEWRILEKDLPGKFLMNGCQDTIFVRVYESRMDLLRAVIVGAEGTPYHDGLFFFDVFFPSGYPNVPPLVYYHSGGLRINPNLYNCGKVCLSLLNTWSGSQNEKWIPGVSTMLQVLVSIQALILNEQPYFNEPGYARMSGSPNGEKNSRQYNENTFILSLKTMVYTMRRPPKHFEDFVGGHFCKRAQDILVACKAYMDGAQVGCLARGGVQDVDAGDKSCSQCFKDNLASYITILVQTFSQTGAKDCNKFLSLAEKGNSRVSSTTMLMNMPVPVPMPIPMPMTSNYF</sequence>
<dbReference type="SMART" id="SM00212">
    <property type="entry name" value="UBCc"/>
    <property type="match status" value="1"/>
</dbReference>
<organism evidence="8 9">
    <name type="scientific">Actinidia rufa</name>
    <dbReference type="NCBI Taxonomy" id="165716"/>
    <lineage>
        <taxon>Eukaryota</taxon>
        <taxon>Viridiplantae</taxon>
        <taxon>Streptophyta</taxon>
        <taxon>Embryophyta</taxon>
        <taxon>Tracheophyta</taxon>
        <taxon>Spermatophyta</taxon>
        <taxon>Magnoliopsida</taxon>
        <taxon>eudicotyledons</taxon>
        <taxon>Gunneridae</taxon>
        <taxon>Pentapetalae</taxon>
        <taxon>asterids</taxon>
        <taxon>Ericales</taxon>
        <taxon>Actinidiaceae</taxon>
        <taxon>Actinidia</taxon>
    </lineage>
</organism>
<dbReference type="GO" id="GO:0005524">
    <property type="term" value="F:ATP binding"/>
    <property type="evidence" value="ECO:0007669"/>
    <property type="project" value="UniProtKB-KW"/>
</dbReference>
<dbReference type="InterPro" id="IPR000608">
    <property type="entry name" value="UBC"/>
</dbReference>
<dbReference type="OrthoDB" id="47801at2759"/>
<dbReference type="Pfam" id="PF00179">
    <property type="entry name" value="UQ_con"/>
    <property type="match status" value="1"/>
</dbReference>
<dbReference type="EC" id="2.3.2.23" evidence="1"/>
<evidence type="ECO:0000313" key="8">
    <source>
        <dbReference type="EMBL" id="GFS34633.1"/>
    </source>
</evidence>
<dbReference type="Proteomes" id="UP000585474">
    <property type="component" value="Unassembled WGS sequence"/>
</dbReference>
<protein>
    <recommendedName>
        <fullName evidence="1">E2 ubiquitin-conjugating enzyme</fullName>
        <ecNumber evidence="1">2.3.2.23</ecNumber>
    </recommendedName>
</protein>
<keyword evidence="4" id="KW-0833">Ubl conjugation pathway</keyword>
<name>A0A7J0DH87_9ERIC</name>
<evidence type="ECO:0000256" key="5">
    <source>
        <dbReference type="ARBA" id="ARBA00022840"/>
    </source>
</evidence>
<accession>A0A7J0DH87</accession>
<feature type="compositionally biased region" description="Low complexity" evidence="6">
    <location>
        <begin position="411"/>
        <end position="427"/>
    </location>
</feature>
<evidence type="ECO:0000256" key="3">
    <source>
        <dbReference type="ARBA" id="ARBA00022741"/>
    </source>
</evidence>
<dbReference type="GO" id="GO:0061631">
    <property type="term" value="F:ubiquitin conjugating enzyme activity"/>
    <property type="evidence" value="ECO:0007669"/>
    <property type="project" value="UniProtKB-EC"/>
</dbReference>
<dbReference type="AlphaFoldDB" id="A0A7J0DH87"/>